<sequence length="203" mass="22401">MDKSSTKKPRAPNDRPTLRARQWRDERVHCMCCQGWRKRVPQSDASLFTVAGRLERDKVTVTPPLTPPPVPPSAPATPSSPGVPIANKFRSRKQPTSPTNGFALGPLRSASCAVVCADKPKETARPDRESFKRSHSVSESISNRLDEKEESPGAEKSGCTVQVPRADDETFQAFFTPVMEKERVAENEVVVDLDAIDSSSRQM</sequence>
<dbReference type="EMBL" id="CM046108">
    <property type="protein sequence ID" value="KAI8426067.1"/>
    <property type="molecule type" value="Genomic_DNA"/>
</dbReference>
<accession>A0ACC0JPK6</accession>
<evidence type="ECO:0000313" key="1">
    <source>
        <dbReference type="EMBL" id="KAI8426067.1"/>
    </source>
</evidence>
<comment type="caution">
    <text evidence="1">The sequence shown here is derived from an EMBL/GenBank/DDBJ whole genome shotgun (WGS) entry which is preliminary data.</text>
</comment>
<dbReference type="Proteomes" id="UP001064048">
    <property type="component" value="Chromosome 8"/>
</dbReference>
<reference evidence="1 2" key="1">
    <citation type="journal article" date="2022" name="Genome Biol. Evol.">
        <title>The Spruce Budworm Genome: Reconstructing the Evolutionary History of Antifreeze Proteins.</title>
        <authorList>
            <person name="Beliveau C."/>
            <person name="Gagne P."/>
            <person name="Picq S."/>
            <person name="Vernygora O."/>
            <person name="Keeling C.I."/>
            <person name="Pinkney K."/>
            <person name="Doucet D."/>
            <person name="Wen F."/>
            <person name="Johnston J.S."/>
            <person name="Maaroufi H."/>
            <person name="Boyle B."/>
            <person name="Laroche J."/>
            <person name="Dewar K."/>
            <person name="Juretic N."/>
            <person name="Blackburn G."/>
            <person name="Nisole A."/>
            <person name="Brunet B."/>
            <person name="Brandao M."/>
            <person name="Lumley L."/>
            <person name="Duan J."/>
            <person name="Quan G."/>
            <person name="Lucarotti C.J."/>
            <person name="Roe A.D."/>
            <person name="Sperling F.A.H."/>
            <person name="Levesque R.C."/>
            <person name="Cusson M."/>
        </authorList>
    </citation>
    <scope>NUCLEOTIDE SEQUENCE [LARGE SCALE GENOMIC DNA]</scope>
    <source>
        <strain evidence="1">Glfc:IPQL:Cfum</strain>
    </source>
</reference>
<name>A0ACC0JPK6_CHOFU</name>
<protein>
    <submittedName>
        <fullName evidence="1">Uncharacterized protein</fullName>
    </submittedName>
</protein>
<keyword evidence="2" id="KW-1185">Reference proteome</keyword>
<evidence type="ECO:0000313" key="2">
    <source>
        <dbReference type="Proteomes" id="UP001064048"/>
    </source>
</evidence>
<gene>
    <name evidence="1" type="ORF">MSG28_005030</name>
</gene>
<proteinExistence type="predicted"/>
<organism evidence="1 2">
    <name type="scientific">Choristoneura fumiferana</name>
    <name type="common">Spruce budworm moth</name>
    <name type="synonym">Archips fumiferana</name>
    <dbReference type="NCBI Taxonomy" id="7141"/>
    <lineage>
        <taxon>Eukaryota</taxon>
        <taxon>Metazoa</taxon>
        <taxon>Ecdysozoa</taxon>
        <taxon>Arthropoda</taxon>
        <taxon>Hexapoda</taxon>
        <taxon>Insecta</taxon>
        <taxon>Pterygota</taxon>
        <taxon>Neoptera</taxon>
        <taxon>Endopterygota</taxon>
        <taxon>Lepidoptera</taxon>
        <taxon>Glossata</taxon>
        <taxon>Ditrysia</taxon>
        <taxon>Tortricoidea</taxon>
        <taxon>Tortricidae</taxon>
        <taxon>Tortricinae</taxon>
        <taxon>Choristoneura</taxon>
    </lineage>
</organism>